<keyword evidence="3" id="KW-1185">Reference proteome</keyword>
<dbReference type="AlphaFoldDB" id="A0A8H7ZUZ3"/>
<organism evidence="2 3">
    <name type="scientific">Olpidium bornovanus</name>
    <dbReference type="NCBI Taxonomy" id="278681"/>
    <lineage>
        <taxon>Eukaryota</taxon>
        <taxon>Fungi</taxon>
        <taxon>Fungi incertae sedis</taxon>
        <taxon>Olpidiomycota</taxon>
        <taxon>Olpidiomycotina</taxon>
        <taxon>Olpidiomycetes</taxon>
        <taxon>Olpidiales</taxon>
        <taxon>Olpidiaceae</taxon>
        <taxon>Olpidium</taxon>
    </lineage>
</organism>
<feature type="compositionally biased region" description="Low complexity" evidence="1">
    <location>
        <begin position="79"/>
        <end position="88"/>
    </location>
</feature>
<name>A0A8H7ZUZ3_9FUNG</name>
<protein>
    <submittedName>
        <fullName evidence="2">Uncharacterized protein</fullName>
    </submittedName>
</protein>
<dbReference type="EMBL" id="JAEFCI010006398">
    <property type="protein sequence ID" value="KAG5459717.1"/>
    <property type="molecule type" value="Genomic_DNA"/>
</dbReference>
<comment type="caution">
    <text evidence="2">The sequence shown here is derived from an EMBL/GenBank/DDBJ whole genome shotgun (WGS) entry which is preliminary data.</text>
</comment>
<reference evidence="2 3" key="1">
    <citation type="journal article" name="Sci. Rep.">
        <title>Genome-scale phylogenetic analyses confirm Olpidium as the closest living zoosporic fungus to the non-flagellated, terrestrial fungi.</title>
        <authorList>
            <person name="Chang Y."/>
            <person name="Rochon D."/>
            <person name="Sekimoto S."/>
            <person name="Wang Y."/>
            <person name="Chovatia M."/>
            <person name="Sandor L."/>
            <person name="Salamov A."/>
            <person name="Grigoriev I.V."/>
            <person name="Stajich J.E."/>
            <person name="Spatafora J.W."/>
        </authorList>
    </citation>
    <scope>NUCLEOTIDE SEQUENCE [LARGE SCALE GENOMIC DNA]</scope>
    <source>
        <strain evidence="2">S191</strain>
    </source>
</reference>
<feature type="region of interest" description="Disordered" evidence="1">
    <location>
        <begin position="53"/>
        <end position="101"/>
    </location>
</feature>
<dbReference type="Proteomes" id="UP000673691">
    <property type="component" value="Unassembled WGS sequence"/>
</dbReference>
<evidence type="ECO:0000313" key="3">
    <source>
        <dbReference type="Proteomes" id="UP000673691"/>
    </source>
</evidence>
<evidence type="ECO:0000313" key="2">
    <source>
        <dbReference type="EMBL" id="KAG5459717.1"/>
    </source>
</evidence>
<gene>
    <name evidence="2" type="ORF">BJ554DRAFT_8330</name>
</gene>
<accession>A0A8H7ZUZ3</accession>
<proteinExistence type="predicted"/>
<evidence type="ECO:0000256" key="1">
    <source>
        <dbReference type="SAM" id="MobiDB-lite"/>
    </source>
</evidence>
<sequence length="158" mass="17645">MAVNPHPQRPRARSCLLPNFSLSPQLDFPHNNAQKRCPAPVLSFVPPLFARDKKCAGHPRRAPPASPRDARARAKTSGKKNAQQNNRAAAKRKKKQTGQPDDCKFVLRAENEAACAFFFFFWGSPFGANPLSRPPLLLPAHLDAARRSREREGRKKCV</sequence>